<feature type="compositionally biased region" description="Gly residues" evidence="1">
    <location>
        <begin position="650"/>
        <end position="670"/>
    </location>
</feature>
<protein>
    <submittedName>
        <fullName evidence="2">Uncharacterized protein</fullName>
    </submittedName>
</protein>
<name>A0AAN6WXH7_9PEZI</name>
<feature type="region of interest" description="Disordered" evidence="1">
    <location>
        <begin position="421"/>
        <end position="452"/>
    </location>
</feature>
<feature type="region of interest" description="Disordered" evidence="1">
    <location>
        <begin position="1"/>
        <end position="85"/>
    </location>
</feature>
<evidence type="ECO:0000313" key="2">
    <source>
        <dbReference type="EMBL" id="KAK4189346.1"/>
    </source>
</evidence>
<feature type="region of interest" description="Disordered" evidence="1">
    <location>
        <begin position="502"/>
        <end position="673"/>
    </location>
</feature>
<feature type="compositionally biased region" description="Basic and acidic residues" evidence="1">
    <location>
        <begin position="56"/>
        <end position="72"/>
    </location>
</feature>
<feature type="compositionally biased region" description="Low complexity" evidence="1">
    <location>
        <begin position="73"/>
        <end position="83"/>
    </location>
</feature>
<feature type="compositionally biased region" description="Polar residues" evidence="1">
    <location>
        <begin position="631"/>
        <end position="646"/>
    </location>
</feature>
<feature type="compositionally biased region" description="Polar residues" evidence="1">
    <location>
        <begin position="175"/>
        <end position="188"/>
    </location>
</feature>
<evidence type="ECO:0000256" key="1">
    <source>
        <dbReference type="SAM" id="MobiDB-lite"/>
    </source>
</evidence>
<feature type="compositionally biased region" description="Polar residues" evidence="1">
    <location>
        <begin position="546"/>
        <end position="562"/>
    </location>
</feature>
<reference evidence="2" key="1">
    <citation type="journal article" date="2023" name="Mol. Phylogenet. Evol.">
        <title>Genome-scale phylogeny and comparative genomics of the fungal order Sordariales.</title>
        <authorList>
            <person name="Hensen N."/>
            <person name="Bonometti L."/>
            <person name="Westerberg I."/>
            <person name="Brannstrom I.O."/>
            <person name="Guillou S."/>
            <person name="Cros-Aarteil S."/>
            <person name="Calhoun S."/>
            <person name="Haridas S."/>
            <person name="Kuo A."/>
            <person name="Mondo S."/>
            <person name="Pangilinan J."/>
            <person name="Riley R."/>
            <person name="LaButti K."/>
            <person name="Andreopoulos B."/>
            <person name="Lipzen A."/>
            <person name="Chen C."/>
            <person name="Yan M."/>
            <person name="Daum C."/>
            <person name="Ng V."/>
            <person name="Clum A."/>
            <person name="Steindorff A."/>
            <person name="Ohm R.A."/>
            <person name="Martin F."/>
            <person name="Silar P."/>
            <person name="Natvig D.O."/>
            <person name="Lalanne C."/>
            <person name="Gautier V."/>
            <person name="Ament-Velasquez S.L."/>
            <person name="Kruys A."/>
            <person name="Hutchinson M.I."/>
            <person name="Powell A.J."/>
            <person name="Barry K."/>
            <person name="Miller A.N."/>
            <person name="Grigoriev I.V."/>
            <person name="Debuchy R."/>
            <person name="Gladieux P."/>
            <person name="Hiltunen Thoren M."/>
            <person name="Johannesson H."/>
        </authorList>
    </citation>
    <scope>NUCLEOTIDE SEQUENCE</scope>
    <source>
        <strain evidence="2">PSN309</strain>
    </source>
</reference>
<feature type="compositionally biased region" description="Low complexity" evidence="1">
    <location>
        <begin position="563"/>
        <end position="576"/>
    </location>
</feature>
<feature type="region of interest" description="Disordered" evidence="1">
    <location>
        <begin position="175"/>
        <end position="206"/>
    </location>
</feature>
<gene>
    <name evidence="2" type="ORF">QBC35DRAFT_530908</name>
</gene>
<feature type="region of interest" description="Disordered" evidence="1">
    <location>
        <begin position="261"/>
        <end position="285"/>
    </location>
</feature>
<dbReference type="Proteomes" id="UP001302126">
    <property type="component" value="Unassembled WGS sequence"/>
</dbReference>
<dbReference type="PANTHER" id="PTHR42106">
    <property type="entry name" value="CHROMOSOME 10, WHOLE GENOME SHOTGUN SEQUENCE"/>
    <property type="match status" value="1"/>
</dbReference>
<feature type="compositionally biased region" description="Polar residues" evidence="1">
    <location>
        <begin position="611"/>
        <end position="622"/>
    </location>
</feature>
<organism evidence="2 3">
    <name type="scientific">Podospora australis</name>
    <dbReference type="NCBI Taxonomy" id="1536484"/>
    <lineage>
        <taxon>Eukaryota</taxon>
        <taxon>Fungi</taxon>
        <taxon>Dikarya</taxon>
        <taxon>Ascomycota</taxon>
        <taxon>Pezizomycotina</taxon>
        <taxon>Sordariomycetes</taxon>
        <taxon>Sordariomycetidae</taxon>
        <taxon>Sordariales</taxon>
        <taxon>Podosporaceae</taxon>
        <taxon>Podospora</taxon>
    </lineage>
</organism>
<evidence type="ECO:0000313" key="3">
    <source>
        <dbReference type="Proteomes" id="UP001302126"/>
    </source>
</evidence>
<reference evidence="2" key="2">
    <citation type="submission" date="2023-05" db="EMBL/GenBank/DDBJ databases">
        <authorList>
            <consortium name="Lawrence Berkeley National Laboratory"/>
            <person name="Steindorff A."/>
            <person name="Hensen N."/>
            <person name="Bonometti L."/>
            <person name="Westerberg I."/>
            <person name="Brannstrom I.O."/>
            <person name="Guillou S."/>
            <person name="Cros-Aarteil S."/>
            <person name="Calhoun S."/>
            <person name="Haridas S."/>
            <person name="Kuo A."/>
            <person name="Mondo S."/>
            <person name="Pangilinan J."/>
            <person name="Riley R."/>
            <person name="Labutti K."/>
            <person name="Andreopoulos B."/>
            <person name="Lipzen A."/>
            <person name="Chen C."/>
            <person name="Yanf M."/>
            <person name="Daum C."/>
            <person name="Ng V."/>
            <person name="Clum A."/>
            <person name="Ohm R."/>
            <person name="Martin F."/>
            <person name="Silar P."/>
            <person name="Natvig D."/>
            <person name="Lalanne C."/>
            <person name="Gautier V."/>
            <person name="Ament-Velasquez S.L."/>
            <person name="Kruys A."/>
            <person name="Hutchinson M.I."/>
            <person name="Powell A.J."/>
            <person name="Barry K."/>
            <person name="Miller A.N."/>
            <person name="Grigoriev I.V."/>
            <person name="Debuchy R."/>
            <person name="Gladieux P."/>
            <person name="Thoren M.H."/>
            <person name="Johannesson H."/>
        </authorList>
    </citation>
    <scope>NUCLEOTIDE SEQUENCE</scope>
    <source>
        <strain evidence="2">PSN309</strain>
    </source>
</reference>
<accession>A0AAN6WXH7</accession>
<keyword evidence="3" id="KW-1185">Reference proteome</keyword>
<feature type="compositionally biased region" description="Polar residues" evidence="1">
    <location>
        <begin position="261"/>
        <end position="274"/>
    </location>
</feature>
<sequence>MDLSRMSDVEESDGTAITASTTASTAIRSPLSKTRSLSDGGGGTPKLSPSPFIVEASRRQSKDDIAIRDKESNNNSPSLELPSTPIRTGFHLRGLSLQMPPRDYSASTATAVAAAAQQQHQQPVTGTGSGYVKQQAPLSPKLDHSHMYASPTNILPRRSRGLDFSRAATSLHHSTLAVQASPDSSPTIGSRAMNIPGRRNGDYGTAEQTTSSLWGMMGNQERMHISSSVGSTNHVLSDTSSGSDEDDFMDEDMDEAYVTTPHASKTSSQMSSMGTAPWMPGSPAVNNLLSFQQRRRQRKQPKKKMRGPLGLGFHSPAASGAISKSPPSNLLGARDLPHTRRESISWAANQLHISGNESDGQLEGIDSPSRPSIVRRAVTRRGNLLPKTKGFARIRAALAEEGAPLETEFRREAEVVRQVRESDMDLEPRLPPAAHSAATTALSSPNLESQAQPDDMMLTDDAMMIEPPAVNNPLGLSPATFKQQALRNSKGKVFWDTFSESGSVGRVTPPPPPFGPRASSSGLSLDDMNMDSPSASSGGGNGGGTNQQNPFVVTAQTTTSSSGNGTPQPNGPGTIPSAAEITRRINSKRRHEDDFDPISIKRRAVSPGMSAHNSPVTQSPLQRDNGPWGMTGNSRPGSVGGDSSTVARAGSGGPSENGSGSAGTPGGPGNGICERVIATARGAHHKGGRVGYQGMVDTNDGITRLSIE</sequence>
<dbReference type="EMBL" id="MU864376">
    <property type="protein sequence ID" value="KAK4189346.1"/>
    <property type="molecule type" value="Genomic_DNA"/>
</dbReference>
<proteinExistence type="predicted"/>
<dbReference type="AlphaFoldDB" id="A0AAN6WXH7"/>
<feature type="compositionally biased region" description="Low complexity" evidence="1">
    <location>
        <begin position="432"/>
        <end position="445"/>
    </location>
</feature>
<dbReference type="PANTHER" id="PTHR42106:SF1">
    <property type="match status" value="1"/>
</dbReference>
<comment type="caution">
    <text evidence="2">The sequence shown here is derived from an EMBL/GenBank/DDBJ whole genome shotgun (WGS) entry which is preliminary data.</text>
</comment>
<feature type="compositionally biased region" description="Low complexity" evidence="1">
    <location>
        <begin position="15"/>
        <end position="27"/>
    </location>
</feature>